<keyword evidence="1" id="KW-1133">Transmembrane helix</keyword>
<dbReference type="PANTHER" id="PTHR43725:SF38">
    <property type="entry name" value="UDP-ARABINOSE 4-EPIMERASE 3-RELATED"/>
    <property type="match status" value="1"/>
</dbReference>
<accession>A0A445M8I4</accession>
<protein>
    <recommendedName>
        <fullName evidence="2">NAD(P)-binding domain-containing protein</fullName>
    </recommendedName>
</protein>
<name>A0A445M8I4_ENSVE</name>
<feature type="transmembrane region" description="Helical" evidence="1">
    <location>
        <begin position="12"/>
        <end position="32"/>
    </location>
</feature>
<dbReference type="PANTHER" id="PTHR43725">
    <property type="entry name" value="UDP-GLUCOSE 4-EPIMERASE"/>
    <property type="match status" value="1"/>
</dbReference>
<gene>
    <name evidence="3" type="ORF">BHM03_00000432</name>
</gene>
<evidence type="ECO:0000259" key="2">
    <source>
        <dbReference type="Pfam" id="PF16363"/>
    </source>
</evidence>
<dbReference type="SUPFAM" id="SSF51735">
    <property type="entry name" value="NAD(P)-binding Rossmann-fold domains"/>
    <property type="match status" value="1"/>
</dbReference>
<dbReference type="InterPro" id="IPR036291">
    <property type="entry name" value="NAD(P)-bd_dom_sf"/>
</dbReference>
<organism evidence="3">
    <name type="scientific">Ensete ventricosum</name>
    <name type="common">Abyssinian banana</name>
    <name type="synonym">Musa ensete</name>
    <dbReference type="NCBI Taxonomy" id="4639"/>
    <lineage>
        <taxon>Eukaryota</taxon>
        <taxon>Viridiplantae</taxon>
        <taxon>Streptophyta</taxon>
        <taxon>Embryophyta</taxon>
        <taxon>Tracheophyta</taxon>
        <taxon>Spermatophyta</taxon>
        <taxon>Magnoliopsida</taxon>
        <taxon>Liliopsida</taxon>
        <taxon>Zingiberales</taxon>
        <taxon>Musaceae</taxon>
        <taxon>Ensete</taxon>
    </lineage>
</organism>
<feature type="domain" description="NAD(P)-binding" evidence="2">
    <location>
        <begin position="43"/>
        <end position="80"/>
    </location>
</feature>
<evidence type="ECO:0000313" key="3">
    <source>
        <dbReference type="EMBL" id="RZR70555.1"/>
    </source>
</evidence>
<dbReference type="Gene3D" id="3.40.50.720">
    <property type="entry name" value="NAD(P)-binding Rossmann-like Domain"/>
    <property type="match status" value="1"/>
</dbReference>
<dbReference type="Proteomes" id="UP000290560">
    <property type="component" value="Unassembled WGS sequence"/>
</dbReference>
<evidence type="ECO:0000256" key="1">
    <source>
        <dbReference type="SAM" id="Phobius"/>
    </source>
</evidence>
<feature type="transmembrane region" description="Helical" evidence="1">
    <location>
        <begin position="38"/>
        <end position="57"/>
    </location>
</feature>
<dbReference type="AlphaFoldDB" id="A0A445M8I4"/>
<sequence>MNGKSKSMCVHFFFFLGFPGVVDISVSLIWQFSYREVGVTHVLVTGGAGYIGSHAALRLLKDSYRVTIVVLLSMLHFWKKSFEISDNLSRGNIGAIKVLEGLFPEPGRLQFIYADLGDARAVSWKCRFLTN</sequence>
<proteinExistence type="predicted"/>
<keyword evidence="1" id="KW-0472">Membrane</keyword>
<dbReference type="EMBL" id="KV875445">
    <property type="protein sequence ID" value="RZR70555.1"/>
    <property type="molecule type" value="Genomic_DNA"/>
</dbReference>
<dbReference type="InterPro" id="IPR016040">
    <property type="entry name" value="NAD(P)-bd_dom"/>
</dbReference>
<reference evidence="3" key="1">
    <citation type="journal article" date="2018" name="Data Brief">
        <title>Genome sequence data from 17 accessions of Ensete ventricosum, a staple food crop for millions in Ethiopia.</title>
        <authorList>
            <person name="Yemataw Z."/>
            <person name="Muzemil S."/>
            <person name="Ambachew D."/>
            <person name="Tripathi L."/>
            <person name="Tesfaye K."/>
            <person name="Chala A."/>
            <person name="Farbos A."/>
            <person name="O'Neill P."/>
            <person name="Moore K."/>
            <person name="Grant M."/>
            <person name="Studholme D.J."/>
        </authorList>
    </citation>
    <scope>NUCLEOTIDE SEQUENCE [LARGE SCALE GENOMIC DNA]</scope>
    <source>
        <tissue evidence="3">Leaf</tissue>
    </source>
</reference>
<keyword evidence="1" id="KW-0812">Transmembrane</keyword>
<dbReference type="Pfam" id="PF16363">
    <property type="entry name" value="GDP_Man_Dehyd"/>
    <property type="match status" value="1"/>
</dbReference>